<dbReference type="Proteomes" id="UP000244336">
    <property type="component" value="Chromosome 2"/>
</dbReference>
<dbReference type="SUPFAM" id="SSF52047">
    <property type="entry name" value="RNI-like"/>
    <property type="match status" value="1"/>
</dbReference>
<dbReference type="AlphaFoldDB" id="A0A2T7EW28"/>
<name>A0A2T7EW28_9POAL</name>
<evidence type="ECO:0000259" key="2">
    <source>
        <dbReference type="Pfam" id="PF08387"/>
    </source>
</evidence>
<evidence type="ECO:0000313" key="4">
    <source>
        <dbReference type="Proteomes" id="UP000244336"/>
    </source>
</evidence>
<dbReference type="InterPro" id="IPR036047">
    <property type="entry name" value="F-box-like_dom_sf"/>
</dbReference>
<dbReference type="Pfam" id="PF08387">
    <property type="entry name" value="FBD"/>
    <property type="match status" value="1"/>
</dbReference>
<dbReference type="EMBL" id="CM009750">
    <property type="protein sequence ID" value="PUZ72031.1"/>
    <property type="molecule type" value="Genomic_DNA"/>
</dbReference>
<feature type="region of interest" description="Disordered" evidence="1">
    <location>
        <begin position="1"/>
        <end position="24"/>
    </location>
</feature>
<dbReference type="InterPro" id="IPR006566">
    <property type="entry name" value="FBD"/>
</dbReference>
<reference evidence="3 4" key="1">
    <citation type="submission" date="2018-04" db="EMBL/GenBank/DDBJ databases">
        <title>WGS assembly of Panicum hallii var. hallii HAL2.</title>
        <authorList>
            <person name="Lovell J."/>
            <person name="Jenkins J."/>
            <person name="Lowry D."/>
            <person name="Mamidi S."/>
            <person name="Sreedasyam A."/>
            <person name="Weng X."/>
            <person name="Barry K."/>
            <person name="Bonette J."/>
            <person name="Campitelli B."/>
            <person name="Daum C."/>
            <person name="Gordon S."/>
            <person name="Gould B."/>
            <person name="Lipzen A."/>
            <person name="MacQueen A."/>
            <person name="Palacio-Mejia J."/>
            <person name="Plott C."/>
            <person name="Shakirov E."/>
            <person name="Shu S."/>
            <person name="Yoshinaga Y."/>
            <person name="Zane M."/>
            <person name="Rokhsar D."/>
            <person name="Grimwood J."/>
            <person name="Schmutz J."/>
            <person name="Juenger T."/>
        </authorList>
    </citation>
    <scope>NUCLEOTIDE SEQUENCE [LARGE SCALE GENOMIC DNA]</scope>
    <source>
        <strain evidence="4">cv. HAL2</strain>
    </source>
</reference>
<organism evidence="3 4">
    <name type="scientific">Panicum hallii var. hallii</name>
    <dbReference type="NCBI Taxonomy" id="1504633"/>
    <lineage>
        <taxon>Eukaryota</taxon>
        <taxon>Viridiplantae</taxon>
        <taxon>Streptophyta</taxon>
        <taxon>Embryophyta</taxon>
        <taxon>Tracheophyta</taxon>
        <taxon>Spermatophyta</taxon>
        <taxon>Magnoliopsida</taxon>
        <taxon>Liliopsida</taxon>
        <taxon>Poales</taxon>
        <taxon>Poaceae</taxon>
        <taxon>PACMAD clade</taxon>
        <taxon>Panicoideae</taxon>
        <taxon>Panicodae</taxon>
        <taxon>Paniceae</taxon>
        <taxon>Panicinae</taxon>
        <taxon>Panicum</taxon>
        <taxon>Panicum sect. Panicum</taxon>
    </lineage>
</organism>
<feature type="domain" description="FBD" evidence="2">
    <location>
        <begin position="377"/>
        <end position="411"/>
    </location>
</feature>
<dbReference type="Gene3D" id="3.80.10.10">
    <property type="entry name" value="Ribonuclease Inhibitor"/>
    <property type="match status" value="1"/>
</dbReference>
<protein>
    <recommendedName>
        <fullName evidence="2">FBD domain-containing protein</fullName>
    </recommendedName>
</protein>
<dbReference type="PANTHER" id="PTHR34709">
    <property type="entry name" value="OS10G0396666 PROTEIN"/>
    <property type="match status" value="1"/>
</dbReference>
<dbReference type="Gramene" id="PUZ72031">
    <property type="protein sequence ID" value="PUZ72031"/>
    <property type="gene ID" value="GQ55_2G360800"/>
</dbReference>
<accession>A0A2T7EW28</accession>
<evidence type="ECO:0000313" key="3">
    <source>
        <dbReference type="EMBL" id="PUZ72031.1"/>
    </source>
</evidence>
<dbReference type="OrthoDB" id="690108at2759"/>
<dbReference type="PANTHER" id="PTHR34709:SF75">
    <property type="entry name" value="FBD DOMAIN-CONTAINING PROTEIN"/>
    <property type="match status" value="1"/>
</dbReference>
<evidence type="ECO:0000256" key="1">
    <source>
        <dbReference type="SAM" id="MobiDB-lite"/>
    </source>
</evidence>
<keyword evidence="4" id="KW-1185">Reference proteome</keyword>
<dbReference type="SUPFAM" id="SSF81383">
    <property type="entry name" value="F-box domain"/>
    <property type="match status" value="1"/>
</dbReference>
<dbReference type="InterPro" id="IPR032675">
    <property type="entry name" value="LRR_dom_sf"/>
</dbReference>
<sequence>MPPQGSRRRTDDGDGGADDGMDRLSDLPEELRLQILGSVREAACISVLSRRWRGLWTGLPELTFRGVGTDSVEAALAQHTGPALDLLDVRVEAAVAPERVSSLLRAAARLAPKVLTIAGDCGPKGKGTINLPCLDRTASLTISMWEMSLAPPPAGEFAALTTLSVVSCQIDLEALLPLCPCLRVLVLHNCIESMTDAIVHLPLLEELDLKHHYLEHIDIEAPVLKKVKVQLLVDEELSVSFSAPMVEQIEWYIIYEDIDVAFGPLWRVDTVFEHRVQGQPPCVEIQLRAEPGLPDQDLDFAQVIAQLPFANFSVLDLNIFAEGHAFGPMVFHLLRIRPVIQRLRLFVEEDAVEKTCSTNCPCEQPNNWRSETVASTDLEVVEIVGLKGEDHEIDFLELLLRCATVLKRMTIRLSDLVSPSKSECKKIRRIFKEYPNVECDVYCNCSK</sequence>
<gene>
    <name evidence="3" type="ORF">GQ55_2G360800</name>
</gene>
<dbReference type="InterPro" id="IPR055312">
    <property type="entry name" value="FBL15-like"/>
</dbReference>
<proteinExistence type="predicted"/>